<reference evidence="1 2" key="1">
    <citation type="submission" date="2020-08" db="EMBL/GenBank/DDBJ databases">
        <title>Sequencing the genomes of 1000 actinobacteria strains.</title>
        <authorList>
            <person name="Klenk H.-P."/>
        </authorList>
    </citation>
    <scope>NUCLEOTIDE SEQUENCE [LARGE SCALE GENOMIC DNA]</scope>
    <source>
        <strain evidence="1 2">DSM 41827</strain>
    </source>
</reference>
<dbReference type="Proteomes" id="UP000577386">
    <property type="component" value="Unassembled WGS sequence"/>
</dbReference>
<dbReference type="GeneID" id="93978014"/>
<proteinExistence type="predicted"/>
<sequence>MAEANTLGYRLVHRNVRPPRAMTLVRSGGDWRADVLRMLECYARTWGGDGHGLIACSPAWEIAEPFWRLAEAFDADHWAVFARTGRGLQMSDPQAYEAQLASYVERWARENDVDEAQARRMLEPQLLSARGAGTVAPQELGDRIRRRMAPLASAQVAVTAEFQADEAPPHRLVDMCGLTFQPERVTGLDVDGLPPAVQLLVAARTGLVAPGHLARLRERGEVDHVTVPVDRSHLAQVLRFAWTGRSETGVGFTEQEFLDDLPLAQSRLGCSWFTTFDADADSEPLVVMCGDSAEDFCYAYTRQRVVGDVHWLPVGPDTADFSLELYPELMRLLYDLAVPPVSARPVLLSSLTLDEDQLQEVRDRLLATPWGRMAASGSPGRLDVCVCAPADLPGRRRLHLLDKAHVGDTLHEPFLGTDQARNVAIPLPSEAAGVQPDSCRWQVDVLDPKAVLPARWALNDVITADGTSWGVRSSTSGISIDSHGRIFTVTGTSLAQLLVQVRLRLPTARQVFRTLLSGAGVTLEESDKGRYTRRMIELWGDFAALAADLKEGPAANLLSGWVSAGKEPGRVYQDRKYLTLADVRTMTGGSEESAWQLLDGYLQRSIATRGLLLTCGQCVGTAFYRLEDIGAHFRCQRCRQHNPIVRSAWKGQELEPQWYYGLDEVAYQGLRSNIQVPILALAALAEPAHSFQHMPEAVVRRDGYPDLEVDLWAIVDGRIVIGEAKVSDRLEPTKREEARRCAALKGLIDDLSADEFVMATTGPAWDRRTETLVNEKIASAAKVTWLTNLR</sequence>
<gene>
    <name evidence="1" type="ORF">HDA42_006736</name>
</gene>
<dbReference type="AlphaFoldDB" id="A0A7W3NVQ9"/>
<evidence type="ECO:0000313" key="1">
    <source>
        <dbReference type="EMBL" id="MBA9057558.1"/>
    </source>
</evidence>
<organism evidence="1 2">
    <name type="scientific">Streptomyces murinus</name>
    <dbReference type="NCBI Taxonomy" id="33900"/>
    <lineage>
        <taxon>Bacteria</taxon>
        <taxon>Bacillati</taxon>
        <taxon>Actinomycetota</taxon>
        <taxon>Actinomycetes</taxon>
        <taxon>Kitasatosporales</taxon>
        <taxon>Streptomycetaceae</taxon>
        <taxon>Streptomyces</taxon>
    </lineage>
</organism>
<name>A0A7W3NVQ9_STRMR</name>
<comment type="caution">
    <text evidence="1">The sequence shown here is derived from an EMBL/GenBank/DDBJ whole genome shotgun (WGS) entry which is preliminary data.</text>
</comment>
<dbReference type="EMBL" id="JACJIJ010000002">
    <property type="protein sequence ID" value="MBA9057558.1"/>
    <property type="molecule type" value="Genomic_DNA"/>
</dbReference>
<evidence type="ECO:0000313" key="2">
    <source>
        <dbReference type="Proteomes" id="UP000577386"/>
    </source>
</evidence>
<keyword evidence="2" id="KW-1185">Reference proteome</keyword>
<protein>
    <submittedName>
        <fullName evidence="1">Uncharacterized protein</fullName>
    </submittedName>
</protein>
<accession>A0A7W3NVQ9</accession>
<dbReference type="RefSeq" id="WP_182777647.1">
    <property type="nucleotide sequence ID" value="NZ_BAAAHW010000009.1"/>
</dbReference>